<dbReference type="EMBL" id="CP035464">
    <property type="protein sequence ID" value="QAY32823.1"/>
    <property type="molecule type" value="Genomic_DNA"/>
</dbReference>
<dbReference type="RefSeq" id="WP_129237273.1">
    <property type="nucleotide sequence ID" value="NZ_CP035464.1"/>
</dbReference>
<dbReference type="KEGG" id="bgx:ESN35_04895"/>
<evidence type="ECO:0000313" key="2">
    <source>
        <dbReference type="EMBL" id="QAY32823.1"/>
    </source>
</evidence>
<dbReference type="AlphaFoldDB" id="A0A4P6DSA1"/>
<organism evidence="2 3">
    <name type="scientific">Bifidobacterium pullorum subsp. gallinarum</name>
    <dbReference type="NCBI Taxonomy" id="78344"/>
    <lineage>
        <taxon>Bacteria</taxon>
        <taxon>Bacillati</taxon>
        <taxon>Actinomycetota</taxon>
        <taxon>Actinomycetes</taxon>
        <taxon>Bifidobacteriales</taxon>
        <taxon>Bifidobacteriaceae</taxon>
        <taxon>Bifidobacterium</taxon>
    </lineage>
</organism>
<reference evidence="2 3" key="1">
    <citation type="submission" date="2019-01" db="EMBL/GenBank/DDBJ databases">
        <title>Complete genome sequence of Bifidobacterium gallinarum CACC 514.</title>
        <authorList>
            <person name="Jung M."/>
        </authorList>
    </citation>
    <scope>NUCLEOTIDE SEQUENCE [LARGE SCALE GENOMIC DNA]</scope>
    <source>
        <strain evidence="2 3">CACC 514</strain>
    </source>
</reference>
<accession>A0A4P6DSA1</accession>
<evidence type="ECO:0000313" key="3">
    <source>
        <dbReference type="Proteomes" id="UP000293589"/>
    </source>
</evidence>
<proteinExistence type="predicted"/>
<feature type="region of interest" description="Disordered" evidence="1">
    <location>
        <begin position="81"/>
        <end position="105"/>
    </location>
</feature>
<dbReference type="Proteomes" id="UP000293589">
    <property type="component" value="Chromosome"/>
</dbReference>
<dbReference type="Gene3D" id="1.20.5.320">
    <property type="entry name" value="6-Phosphogluconate Dehydrogenase, domain 3"/>
    <property type="match status" value="1"/>
</dbReference>
<sequence>MMGYPVQTLVVQKPGKKKKPGPLDAPVRLVNPDGTPFTGDGDSAITSVQVTVDDNTGTPSCTGSVADGVLKLAFTNLKGAAGAAGAKGDKGDTGPQGPAGADGTSFTKCAAVPDVGGEDAAAAIATVNALLASLRAGGVLNAS</sequence>
<name>A0A4P6DSA1_9BIFI</name>
<protein>
    <submittedName>
        <fullName evidence="2">Uncharacterized protein</fullName>
    </submittedName>
</protein>
<evidence type="ECO:0000256" key="1">
    <source>
        <dbReference type="SAM" id="MobiDB-lite"/>
    </source>
</evidence>
<gene>
    <name evidence="2" type="ORF">ESN35_04895</name>
</gene>